<feature type="transmembrane region" description="Helical" evidence="1">
    <location>
        <begin position="288"/>
        <end position="307"/>
    </location>
</feature>
<reference evidence="4 5" key="1">
    <citation type="submission" date="2016-10" db="EMBL/GenBank/DDBJ databases">
        <authorList>
            <person name="de Groot N.N."/>
        </authorList>
    </citation>
    <scope>NUCLEOTIDE SEQUENCE [LARGE SCALE GENOMIC DNA]</scope>
    <source>
        <strain evidence="4 5">CGMCC 1.11147</strain>
    </source>
</reference>
<keyword evidence="1" id="KW-0812">Transmembrane</keyword>
<proteinExistence type="predicted"/>
<dbReference type="SUPFAM" id="SSF49785">
    <property type="entry name" value="Galactose-binding domain-like"/>
    <property type="match status" value="1"/>
</dbReference>
<evidence type="ECO:0000313" key="5">
    <source>
        <dbReference type="Proteomes" id="UP000199004"/>
    </source>
</evidence>
<dbReference type="Gene3D" id="2.60.120.260">
    <property type="entry name" value="Galactose-binding domain-like"/>
    <property type="match status" value="1"/>
</dbReference>
<feature type="transmembrane region" description="Helical" evidence="1">
    <location>
        <begin position="220"/>
        <end position="241"/>
    </location>
</feature>
<dbReference type="OrthoDB" id="5242711at2"/>
<sequence length="1376" mass="145256">MSGSAPPAVDQVTRRFRLAACALVLAAVAFSQRPGQLVGDTKFDLVVNPAGMLARSLHLWDPQGGFGQVQNQAYGYLFPMGPFFWLGEQLTIPGWVVQRLWWSLLLGVAFVGMVKLAEALGLGTPTTRLVAGFAYALSPRILTTIGPISIEAWPSALAPWVLVPLVVGASRGSPRRAALLSGLAVAAVGGVNAAATFAVIPLGALWLLTREPGPRRRALMTWWPLFVVLGTAWWLVPLLLLGRFSPPFLDYIETASVTTLPTTLFDSLRGTSHWVPFVDSTWLAGNDLISTSYLALNSGVLLLAGVVGMTIRQNPHRQFLVLATLLGLLMVTAGHGGVLQGWFAGTEREALDAALAPLRNVHKFDPVIRIPVVLGLAHLLGVLREQARDGAGQREHDVRRSGDRLAYAGVLVVCLISVAGAAGPALTGRLSPANSFEAVPQYWSNTADWLDQNSDGTTALLVPGSSFAFYVWGDPDDEPLQSLAASRWAVRNAVPLAPAGNIRMLDAIEDQLVSGRPSAGLARYLRRAGIGHLVVRNDLRGNDQPPPVLVHQVLDGSPGIQRVAEFGPDQGSPVRIEEDGESTLVEDGWVERYPAVEIYEVLGAHPAVVASSGPVVVGGPESLLDLLDVGELGDEPTILAVDAPEGIATDDLILTDGLRRREASFARIHDGRSATLEPDDTGRRGAPARDYSLGEARWETQAQILGARSVTASSSRAFADTSGPVLPETLPFAAYDGLTNTAWESDGQDGLPWVELELENPLSVAQVTVVAAGEEGDEVDQVERIQVETDQGLSESYPAPPGQPVTIPLPPGRTSAVRVLRAAPHVGPFRVAEIQIPGVDVDRTLVLPLVEAAWGSPDLVLLSATAGWREACVSVDDDVRCAAGRARVGEEPGALDRTLRLGTGAAYEVSAMAAPVDGQALQGLIQRDQLVNVRSSSSAVQDARASAVAAIDGDPGTTWTADPDDEHPTLSLEWLKERTVRAVHVALDRQAAASEATRLVLDYPGGRQTVELDDTGRAEVEPFRATRVDVRLVAARTTESLHLDGTREPLGVGVSELRLGGTGLLPIELSDVPVDLGCEFGPTLRVGIGLYPTAVTASPQQLFSGGALPARVCGPPTVDVPSGSTRVVLSPAPAFRGVRVLMRTGDRPPAIVSPVDLEDDSPVSRVLVLPPGGGAALAAVRENQNEGWVASAPGPGEVTPVTVDGWQQGWQLTGPVERVEISYGPDRWYRAALAVGLLMLALLAALAVVRRTASGAQPGLRPRRIRPVLLVAGGLLALGLMAGWAALACGAGGVAMAVLLARWGHVDTRSWVAGLLVAAASLYYALRPLGSSDGWAGALGAPQLLVAVALGVLLSVDLEPGRLRSLRRMAGRSSSQ</sequence>
<name>A0A1G9VR25_9ACTN</name>
<dbReference type="Proteomes" id="UP000199004">
    <property type="component" value="Unassembled WGS sequence"/>
</dbReference>
<feature type="transmembrane region" description="Helical" evidence="1">
    <location>
        <begin position="405"/>
        <end position="426"/>
    </location>
</feature>
<gene>
    <name evidence="4" type="ORF">SAMN05192576_0837</name>
</gene>
<evidence type="ECO:0000259" key="2">
    <source>
        <dbReference type="Pfam" id="PF11847"/>
    </source>
</evidence>
<organism evidence="4 5">
    <name type="scientific">Nocardioides szechwanensis</name>
    <dbReference type="NCBI Taxonomy" id="1005944"/>
    <lineage>
        <taxon>Bacteria</taxon>
        <taxon>Bacillati</taxon>
        <taxon>Actinomycetota</taxon>
        <taxon>Actinomycetes</taxon>
        <taxon>Propionibacteriales</taxon>
        <taxon>Nocardioidaceae</taxon>
        <taxon>Nocardioides</taxon>
    </lineage>
</organism>
<dbReference type="Pfam" id="PF24607">
    <property type="entry name" value="CBM_AftD"/>
    <property type="match status" value="1"/>
</dbReference>
<dbReference type="InterPro" id="IPR021798">
    <property type="entry name" value="AftD_N"/>
</dbReference>
<feature type="transmembrane region" description="Helical" evidence="1">
    <location>
        <begin position="1269"/>
        <end position="1302"/>
    </location>
</feature>
<feature type="transmembrane region" description="Helical" evidence="1">
    <location>
        <begin position="1338"/>
        <end position="1356"/>
    </location>
</feature>
<accession>A0A1G9VR25</accession>
<feature type="transmembrane region" description="Helical" evidence="1">
    <location>
        <begin position="367"/>
        <end position="384"/>
    </location>
</feature>
<evidence type="ECO:0000313" key="4">
    <source>
        <dbReference type="EMBL" id="SDM74639.1"/>
    </source>
</evidence>
<feature type="transmembrane region" description="Helical" evidence="1">
    <location>
        <begin position="183"/>
        <end position="208"/>
    </location>
</feature>
<dbReference type="RefSeq" id="WP_091022123.1">
    <property type="nucleotide sequence ID" value="NZ_BKAE01000003.1"/>
</dbReference>
<dbReference type="Pfam" id="PF11847">
    <property type="entry name" value="GT-C_AftD"/>
    <property type="match status" value="1"/>
</dbReference>
<feature type="domain" description="Arabinofuranosyltransferase D third carbohydrate binding module" evidence="3">
    <location>
        <begin position="936"/>
        <end position="1067"/>
    </location>
</feature>
<dbReference type="GO" id="GO:0016740">
    <property type="term" value="F:transferase activity"/>
    <property type="evidence" value="ECO:0007669"/>
    <property type="project" value="UniProtKB-KW"/>
</dbReference>
<evidence type="ECO:0000256" key="1">
    <source>
        <dbReference type="SAM" id="Phobius"/>
    </source>
</evidence>
<keyword evidence="5" id="KW-1185">Reference proteome</keyword>
<dbReference type="STRING" id="1005944.SAMN05192576_0837"/>
<feature type="transmembrane region" description="Helical" evidence="1">
    <location>
        <begin position="1228"/>
        <end position="1249"/>
    </location>
</feature>
<dbReference type="InterPro" id="IPR008979">
    <property type="entry name" value="Galactose-bd-like_sf"/>
</dbReference>
<protein>
    <submittedName>
        <fullName evidence="4">Arabinofuranan 3-O-arabinosyltransferase</fullName>
    </submittedName>
</protein>
<keyword evidence="1" id="KW-0472">Membrane</keyword>
<dbReference type="InterPro" id="IPR056997">
    <property type="entry name" value="CBM_AftD"/>
</dbReference>
<keyword evidence="1" id="KW-1133">Transmembrane helix</keyword>
<keyword evidence="4" id="KW-0808">Transferase</keyword>
<feature type="domain" description="Alpha-(1-&gt;3)-arabinofuranosyltransferase N-terminal GT-C" evidence="2">
    <location>
        <begin position="24"/>
        <end position="687"/>
    </location>
</feature>
<feature type="transmembrane region" description="Helical" evidence="1">
    <location>
        <begin position="319"/>
        <end position="343"/>
    </location>
</feature>
<evidence type="ECO:0000259" key="3">
    <source>
        <dbReference type="Pfam" id="PF24607"/>
    </source>
</evidence>
<dbReference type="EMBL" id="FNIC01000001">
    <property type="protein sequence ID" value="SDM74639.1"/>
    <property type="molecule type" value="Genomic_DNA"/>
</dbReference>